<evidence type="ECO:0000256" key="1">
    <source>
        <dbReference type="SAM" id="MobiDB-lite"/>
    </source>
</evidence>
<feature type="region of interest" description="Disordered" evidence="1">
    <location>
        <begin position="49"/>
        <end position="75"/>
    </location>
</feature>
<organism evidence="3 4">
    <name type="scientific">Streptosporangium nondiastaticum</name>
    <dbReference type="NCBI Taxonomy" id="35764"/>
    <lineage>
        <taxon>Bacteria</taxon>
        <taxon>Bacillati</taxon>
        <taxon>Actinomycetota</taxon>
        <taxon>Actinomycetes</taxon>
        <taxon>Streptosporangiales</taxon>
        <taxon>Streptosporangiaceae</taxon>
        <taxon>Streptosporangium</taxon>
    </lineage>
</organism>
<keyword evidence="4" id="KW-1185">Reference proteome</keyword>
<dbReference type="OrthoDB" id="8104048at2"/>
<feature type="non-terminal residue" evidence="3">
    <location>
        <position position="1"/>
    </location>
</feature>
<gene>
    <name evidence="3" type="ORF">B7P34_36195</name>
</gene>
<evidence type="ECO:0000259" key="2">
    <source>
        <dbReference type="PROSITE" id="PS51674"/>
    </source>
</evidence>
<dbReference type="PROSITE" id="PS51674">
    <property type="entry name" value="4FE4S_WBL"/>
    <property type="match status" value="1"/>
</dbReference>
<evidence type="ECO:0000313" key="4">
    <source>
        <dbReference type="Proteomes" id="UP000242427"/>
    </source>
</evidence>
<dbReference type="InterPro" id="IPR034768">
    <property type="entry name" value="4FE4S_WBL"/>
</dbReference>
<protein>
    <submittedName>
        <fullName evidence="3">WhiB family transcriptional regulator</fullName>
    </submittedName>
</protein>
<dbReference type="AlphaFoldDB" id="A0A9X7PDH9"/>
<comment type="caution">
    <text evidence="3">The sequence shown here is derived from an EMBL/GenBank/DDBJ whole genome shotgun (WGS) entry which is preliminary data.</text>
</comment>
<accession>A0A9X7PDH9</accession>
<feature type="domain" description="4Fe-4S Wbl-type" evidence="2">
    <location>
        <begin position="1"/>
        <end position="65"/>
    </location>
</feature>
<dbReference type="RefSeq" id="WP_106682293.1">
    <property type="nucleotide sequence ID" value="NZ_PXWG01000353.1"/>
</dbReference>
<dbReference type="Pfam" id="PF02467">
    <property type="entry name" value="Whib"/>
    <property type="match status" value="1"/>
</dbReference>
<dbReference type="EMBL" id="PXWG01000353">
    <property type="protein sequence ID" value="PSJ23917.1"/>
    <property type="molecule type" value="Genomic_DNA"/>
</dbReference>
<proteinExistence type="predicted"/>
<reference evidence="3 4" key="1">
    <citation type="submission" date="2018-03" db="EMBL/GenBank/DDBJ databases">
        <title>Chitinolytic properties of Streptosporangium nondiastaticum TBG75A20.</title>
        <authorList>
            <person name="Gayathri V."/>
            <person name="Shiburaj S."/>
        </authorList>
    </citation>
    <scope>NUCLEOTIDE SEQUENCE [LARGE SCALE GENOMIC DNA]</scope>
    <source>
        <strain evidence="3 4">TBG75A20</strain>
    </source>
</reference>
<dbReference type="Proteomes" id="UP000242427">
    <property type="component" value="Unassembled WGS sequence"/>
</dbReference>
<evidence type="ECO:0000313" key="3">
    <source>
        <dbReference type="EMBL" id="PSJ23917.1"/>
    </source>
</evidence>
<sequence>CREVEADLFHPVGWSWDSDGARLQLARARSVCAGCPVRRPCLDDAMERGDGWSVRAGTTPEERRALGAQLTRSAR</sequence>
<name>A0A9X7PDH9_9ACTN</name>